<dbReference type="NCBIfam" id="TIGR00967">
    <property type="entry name" value="3a0501s007"/>
    <property type="match status" value="1"/>
</dbReference>
<keyword evidence="5 10" id="KW-0653">Protein transport</keyword>
<dbReference type="InterPro" id="IPR023201">
    <property type="entry name" value="SecY_dom_sf"/>
</dbReference>
<dbReference type="AlphaFoldDB" id="A0A7C5HG02"/>
<feature type="transmembrane region" description="Helical" evidence="12">
    <location>
        <begin position="21"/>
        <end position="39"/>
    </location>
</feature>
<reference evidence="13" key="1">
    <citation type="journal article" date="2020" name="mSystems">
        <title>Genome- and Community-Level Interaction Insights into Carbon Utilization and Element Cycling Functions of Hydrothermarchaeota in Hydrothermal Sediment.</title>
        <authorList>
            <person name="Zhou Z."/>
            <person name="Liu Y."/>
            <person name="Xu W."/>
            <person name="Pan J."/>
            <person name="Luo Z.H."/>
            <person name="Li M."/>
        </authorList>
    </citation>
    <scope>NUCLEOTIDE SEQUENCE [LARGE SCALE GENOMIC DNA]</scope>
    <source>
        <strain evidence="13">HyVt-74</strain>
    </source>
</reference>
<dbReference type="HAMAP" id="MF_01465">
    <property type="entry name" value="SecY"/>
    <property type="match status" value="1"/>
</dbReference>
<keyword evidence="3 10" id="KW-0813">Transport</keyword>
<protein>
    <recommendedName>
        <fullName evidence="9">Protein translocase subunit SecY</fullName>
    </recommendedName>
</protein>
<organism evidence="13">
    <name type="scientific">candidate division WOR-3 bacterium</name>
    <dbReference type="NCBI Taxonomy" id="2052148"/>
    <lineage>
        <taxon>Bacteria</taxon>
        <taxon>Bacteria division WOR-3</taxon>
    </lineage>
</organism>
<dbReference type="InterPro" id="IPR030659">
    <property type="entry name" value="SecY_CS"/>
</dbReference>
<dbReference type="GO" id="GO:0015031">
    <property type="term" value="P:protein transport"/>
    <property type="evidence" value="ECO:0007669"/>
    <property type="project" value="UniProtKB-KW"/>
</dbReference>
<comment type="similarity">
    <text evidence="2 11">Belongs to the SecY/SEC61-alpha family.</text>
</comment>
<comment type="function">
    <text evidence="9">The central subunit of the protein translocation channel SecYEG. Consists of two halves formed by TMs 1-5 and 6-10. These two domains form a lateral gate at the front which open onto the bilayer between TMs 2 and 7, and are clamped together by SecE at the back. The channel is closed by both a pore ring composed of hydrophobic SecY resides and a short helix (helix 2A) on the extracellular side of the membrane which forms a plug. The plug probably moves laterally to allow the channel to open. The ring and the pore may move independently.</text>
</comment>
<keyword evidence="8 12" id="KW-0472">Membrane</keyword>
<evidence type="ECO:0000256" key="6">
    <source>
        <dbReference type="ARBA" id="ARBA00022989"/>
    </source>
</evidence>
<dbReference type="Gene3D" id="1.10.3370.10">
    <property type="entry name" value="SecY subunit domain"/>
    <property type="match status" value="1"/>
</dbReference>
<gene>
    <name evidence="13" type="primary">secY</name>
    <name evidence="13" type="ORF">ENL19_01265</name>
</gene>
<evidence type="ECO:0000256" key="11">
    <source>
        <dbReference type="RuleBase" id="RU004349"/>
    </source>
</evidence>
<dbReference type="Pfam" id="PF00344">
    <property type="entry name" value="SecY"/>
    <property type="match status" value="1"/>
</dbReference>
<dbReference type="PANTHER" id="PTHR10906">
    <property type="entry name" value="SECY/SEC61-ALPHA FAMILY MEMBER"/>
    <property type="match status" value="1"/>
</dbReference>
<feature type="non-terminal residue" evidence="13">
    <location>
        <position position="273"/>
    </location>
</feature>
<evidence type="ECO:0000256" key="8">
    <source>
        <dbReference type="ARBA" id="ARBA00023136"/>
    </source>
</evidence>
<keyword evidence="4 10" id="KW-0812">Transmembrane</keyword>
<comment type="caution">
    <text evidence="13">The sequence shown here is derived from an EMBL/GenBank/DDBJ whole genome shotgun (WGS) entry which is preliminary data.</text>
</comment>
<dbReference type="InterPro" id="IPR002208">
    <property type="entry name" value="SecY/SEC61-alpha"/>
</dbReference>
<evidence type="ECO:0000256" key="9">
    <source>
        <dbReference type="RuleBase" id="RU000537"/>
    </source>
</evidence>
<dbReference type="InterPro" id="IPR026593">
    <property type="entry name" value="SecY"/>
</dbReference>
<feature type="transmembrane region" description="Helical" evidence="12">
    <location>
        <begin position="209"/>
        <end position="230"/>
    </location>
</feature>
<sequence>MALDSNIALNIFRIPELRKRIFFTLLMIVIFRIGAYIPVPGINAVALERLFGQTGGLLGFLDLFAGGALRRFTLFALGIMPYISASIILQLLTVVIPALERLSKEGEVGRKKIQQITRVSTVGIAGIQGYALTVFMKSRPDVVVNPGIGFTITAVVAITSGTIFLMWIGEQITERGIGNGISLLIFIGIVARIPVAAKQVYDQMKVGELNPVTLIVSFGIFVIIVMLVIIEQQGQRRIPIQHAKKVIGRKVYSAQSTYLPLKINPSGVIPIIF</sequence>
<dbReference type="Proteomes" id="UP000886110">
    <property type="component" value="Unassembled WGS sequence"/>
</dbReference>
<evidence type="ECO:0000256" key="12">
    <source>
        <dbReference type="SAM" id="Phobius"/>
    </source>
</evidence>
<evidence type="ECO:0000256" key="4">
    <source>
        <dbReference type="ARBA" id="ARBA00022692"/>
    </source>
</evidence>
<name>A0A7C5HG02_UNCW3</name>
<dbReference type="SUPFAM" id="SSF103491">
    <property type="entry name" value="Preprotein translocase SecY subunit"/>
    <property type="match status" value="1"/>
</dbReference>
<evidence type="ECO:0000256" key="7">
    <source>
        <dbReference type="ARBA" id="ARBA00023010"/>
    </source>
</evidence>
<evidence type="ECO:0000313" key="13">
    <source>
        <dbReference type="EMBL" id="HHE04673.1"/>
    </source>
</evidence>
<evidence type="ECO:0000256" key="2">
    <source>
        <dbReference type="ARBA" id="ARBA00005751"/>
    </source>
</evidence>
<evidence type="ECO:0000256" key="5">
    <source>
        <dbReference type="ARBA" id="ARBA00022927"/>
    </source>
</evidence>
<proteinExistence type="inferred from homology"/>
<keyword evidence="7 10" id="KW-0811">Translocation</keyword>
<feature type="transmembrane region" description="Helical" evidence="12">
    <location>
        <begin position="148"/>
        <end position="168"/>
    </location>
</feature>
<keyword evidence="6 12" id="KW-1133">Transmembrane helix</keyword>
<evidence type="ECO:0000256" key="3">
    <source>
        <dbReference type="ARBA" id="ARBA00022448"/>
    </source>
</evidence>
<dbReference type="GO" id="GO:0016020">
    <property type="term" value="C:membrane"/>
    <property type="evidence" value="ECO:0007669"/>
    <property type="project" value="UniProtKB-SubCell"/>
</dbReference>
<comment type="subcellular location">
    <subcellularLocation>
        <location evidence="1 10">Membrane</location>
        <topology evidence="1 10">Multi-pass membrane protein</topology>
    </subcellularLocation>
</comment>
<evidence type="ECO:0000256" key="1">
    <source>
        <dbReference type="ARBA" id="ARBA00004141"/>
    </source>
</evidence>
<dbReference type="PROSITE" id="PS00756">
    <property type="entry name" value="SECY_2"/>
    <property type="match status" value="1"/>
</dbReference>
<dbReference type="EMBL" id="DRTB01000092">
    <property type="protein sequence ID" value="HHE04673.1"/>
    <property type="molecule type" value="Genomic_DNA"/>
</dbReference>
<accession>A0A7C5HG02</accession>
<dbReference type="PROSITE" id="PS00755">
    <property type="entry name" value="SECY_1"/>
    <property type="match status" value="1"/>
</dbReference>
<feature type="transmembrane region" description="Helical" evidence="12">
    <location>
        <begin position="180"/>
        <end position="197"/>
    </location>
</feature>
<dbReference type="PRINTS" id="PR00303">
    <property type="entry name" value="SECYTRNLCASE"/>
</dbReference>
<feature type="transmembrane region" description="Helical" evidence="12">
    <location>
        <begin position="79"/>
        <end position="99"/>
    </location>
</feature>
<evidence type="ECO:0000256" key="10">
    <source>
        <dbReference type="RuleBase" id="RU003484"/>
    </source>
</evidence>